<feature type="region of interest" description="Disordered" evidence="1">
    <location>
        <begin position="183"/>
        <end position="227"/>
    </location>
</feature>
<dbReference type="Proteomes" id="UP000673394">
    <property type="component" value="Unassembled WGS sequence"/>
</dbReference>
<organism evidence="4 5">
    <name type="scientific">Paenibacillus lignilyticus</name>
    <dbReference type="NCBI Taxonomy" id="1172615"/>
    <lineage>
        <taxon>Bacteria</taxon>
        <taxon>Bacillati</taxon>
        <taxon>Bacillota</taxon>
        <taxon>Bacilli</taxon>
        <taxon>Bacillales</taxon>
        <taxon>Paenibacillaceae</taxon>
        <taxon>Paenibacillus</taxon>
    </lineage>
</organism>
<dbReference type="SUPFAM" id="SSF55383">
    <property type="entry name" value="Copper amine oxidase, domain N"/>
    <property type="match status" value="2"/>
</dbReference>
<dbReference type="InterPro" id="IPR036582">
    <property type="entry name" value="Mao_N_sf"/>
</dbReference>
<evidence type="ECO:0000256" key="1">
    <source>
        <dbReference type="SAM" id="MobiDB-lite"/>
    </source>
</evidence>
<gene>
    <name evidence="4" type="ORF">I8J30_19005</name>
</gene>
<protein>
    <recommendedName>
        <fullName evidence="3">Copper amine oxidase-like N-terminal domain-containing protein</fullName>
    </recommendedName>
</protein>
<evidence type="ECO:0000256" key="2">
    <source>
        <dbReference type="SAM" id="SignalP"/>
    </source>
</evidence>
<dbReference type="Pfam" id="PF07833">
    <property type="entry name" value="Cu_amine_oxidN1"/>
    <property type="match status" value="1"/>
</dbReference>
<name>A0ABS5CG17_9BACL</name>
<dbReference type="InterPro" id="IPR012854">
    <property type="entry name" value="Cu_amine_oxidase-like_N"/>
</dbReference>
<feature type="chain" id="PRO_5047526887" description="Copper amine oxidase-like N-terminal domain-containing protein" evidence="2">
    <location>
        <begin position="29"/>
        <end position="326"/>
    </location>
</feature>
<dbReference type="RefSeq" id="WP_210660771.1">
    <property type="nucleotide sequence ID" value="NZ_JAGKSP010000008.1"/>
</dbReference>
<keyword evidence="2" id="KW-0732">Signal</keyword>
<comment type="caution">
    <text evidence="4">The sequence shown here is derived from an EMBL/GenBank/DDBJ whole genome shotgun (WGS) entry which is preliminary data.</text>
</comment>
<dbReference type="EMBL" id="JAGKSP010000008">
    <property type="protein sequence ID" value="MBP3964814.1"/>
    <property type="molecule type" value="Genomic_DNA"/>
</dbReference>
<sequence>MNGKSRKLSLSFLLFTALIFTAHSIVAAAPSAALKVKTSSFNMVFDGKTLVLPDGQYVFAVNGTSYVPLRFVSYALQKSVQWDAKTSQVTVANPNKQEAIVLKDYLANVIAHGNEVSAKGGVSVQLTPKSVKVVVDGKAKVLPEGQSGYIVNGALYVPVRFMSEAVGTAIQWDPVKKQVSAESAAYRAEHGSHETGNTGTGGSNGGTTGGSTGGSTGGGSGPVKPSYESITANAEARLTSLQNSCQAALMDIGIQYISTDDAKLKESLKNKGYAKLDECTASFNKVVGEVEAQLKANGYSTAIIADYRKEFNSQVEAGRDIMKGMA</sequence>
<accession>A0ABS5CG17</accession>
<evidence type="ECO:0000259" key="3">
    <source>
        <dbReference type="Pfam" id="PF07833"/>
    </source>
</evidence>
<proteinExistence type="predicted"/>
<reference evidence="4 5" key="1">
    <citation type="submission" date="2021-04" db="EMBL/GenBank/DDBJ databases">
        <title>Paenibacillus sp. DLE-14 whole genome sequence.</title>
        <authorList>
            <person name="Ham Y.J."/>
        </authorList>
    </citation>
    <scope>NUCLEOTIDE SEQUENCE [LARGE SCALE GENOMIC DNA]</scope>
    <source>
        <strain evidence="4 5">DLE-14</strain>
    </source>
</reference>
<feature type="signal peptide" evidence="2">
    <location>
        <begin position="1"/>
        <end position="28"/>
    </location>
</feature>
<evidence type="ECO:0000313" key="4">
    <source>
        <dbReference type="EMBL" id="MBP3964814.1"/>
    </source>
</evidence>
<feature type="domain" description="Copper amine oxidase-like N-terminal" evidence="3">
    <location>
        <begin position="46"/>
        <end position="180"/>
    </location>
</feature>
<dbReference type="Gene3D" id="3.30.457.10">
    <property type="entry name" value="Copper amine oxidase-like, N-terminal domain"/>
    <property type="match status" value="1"/>
</dbReference>
<keyword evidence="5" id="KW-1185">Reference proteome</keyword>
<evidence type="ECO:0000313" key="5">
    <source>
        <dbReference type="Proteomes" id="UP000673394"/>
    </source>
</evidence>
<feature type="compositionally biased region" description="Gly residues" evidence="1">
    <location>
        <begin position="198"/>
        <end position="221"/>
    </location>
</feature>